<dbReference type="Proteomes" id="UP000290365">
    <property type="component" value="Chromosome"/>
</dbReference>
<dbReference type="PRINTS" id="PR00725">
    <property type="entry name" value="DADACBPTASE1"/>
</dbReference>
<dbReference type="KEGG" id="kbs:EPA93_08765"/>
<evidence type="ECO:0000256" key="3">
    <source>
        <dbReference type="ARBA" id="ARBA00022801"/>
    </source>
</evidence>
<feature type="active site" evidence="7">
    <location>
        <position position="162"/>
    </location>
</feature>
<keyword evidence="4" id="KW-0133">Cell shape</keyword>
<evidence type="ECO:0000256" key="6">
    <source>
        <dbReference type="ARBA" id="ARBA00023316"/>
    </source>
</evidence>
<feature type="domain" description="Peptidase S11 D-alanyl-D-alanine carboxypeptidase A N-terminal" evidence="11">
    <location>
        <begin position="72"/>
        <end position="298"/>
    </location>
</feature>
<keyword evidence="12" id="KW-0645">Protease</keyword>
<protein>
    <submittedName>
        <fullName evidence="12">D-alanyl-D-alanine carboxypeptidase</fullName>
    </submittedName>
</protein>
<dbReference type="GO" id="GO:0009002">
    <property type="term" value="F:serine-type D-Ala-D-Ala carboxypeptidase activity"/>
    <property type="evidence" value="ECO:0007669"/>
    <property type="project" value="InterPro"/>
</dbReference>
<evidence type="ECO:0000313" key="12">
    <source>
        <dbReference type="EMBL" id="QBD76094.1"/>
    </source>
</evidence>
<feature type="binding site" evidence="8">
    <location>
        <position position="269"/>
    </location>
    <ligand>
        <name>substrate</name>
    </ligand>
</feature>
<dbReference type="GO" id="GO:0071555">
    <property type="term" value="P:cell wall organization"/>
    <property type="evidence" value="ECO:0007669"/>
    <property type="project" value="UniProtKB-KW"/>
</dbReference>
<sequence length="321" mass="34611">MKRSLITITLLISSIAIILMTILLAFAHPWRQDTASLAHPISKRATTVPTVLPTPSPTGMPSPTLSPTSTPPGLIHGSAAFLIDDNTGRILFDLHSHVHLPTGSTVKMMTAIIAIENMQLDQHITVKPVDLREVPQGASIAMLQAGDTLSVQDLLYGLLLPSGADAALVIAHTMAGTTEKFVALMNSKAQQLQMLDTHYSDPHGFYSQDNYSTAADLVKLARYAMHNPTFAHIVAQQNYVVAPTVSNHRYIWRNTNELLASYTGATGIKTGFTYDAGFCLAFAATRQEHHLIGAELGAGSHAQIFADASKLLNMGFAEESE</sequence>
<keyword evidence="5" id="KW-0573">Peptidoglycan synthesis</keyword>
<reference evidence="12 13" key="1">
    <citation type="submission" date="2019-01" db="EMBL/GenBank/DDBJ databases">
        <title>Ktedonosporobacter rubrisoli SCAWS-G2.</title>
        <authorList>
            <person name="Huang Y."/>
            <person name="Yan B."/>
        </authorList>
    </citation>
    <scope>NUCLEOTIDE SEQUENCE [LARGE SCALE GENOMIC DNA]</scope>
    <source>
        <strain evidence="12 13">SCAWS-G2</strain>
    </source>
</reference>
<dbReference type="Gene3D" id="3.40.710.10">
    <property type="entry name" value="DD-peptidase/beta-lactamase superfamily"/>
    <property type="match status" value="1"/>
</dbReference>
<keyword evidence="2" id="KW-0732">Signal</keyword>
<dbReference type="PANTHER" id="PTHR21581">
    <property type="entry name" value="D-ALANYL-D-ALANINE CARBOXYPEPTIDASE"/>
    <property type="match status" value="1"/>
</dbReference>
<keyword evidence="13" id="KW-1185">Reference proteome</keyword>
<evidence type="ECO:0000256" key="10">
    <source>
        <dbReference type="SAM" id="MobiDB-lite"/>
    </source>
</evidence>
<dbReference type="InterPro" id="IPR001967">
    <property type="entry name" value="Peptidase_S11_N"/>
</dbReference>
<proteinExistence type="inferred from homology"/>
<evidence type="ECO:0000256" key="7">
    <source>
        <dbReference type="PIRSR" id="PIRSR618044-1"/>
    </source>
</evidence>
<evidence type="ECO:0000259" key="11">
    <source>
        <dbReference type="Pfam" id="PF00768"/>
    </source>
</evidence>
<dbReference type="RefSeq" id="WP_129886689.1">
    <property type="nucleotide sequence ID" value="NZ_CP035758.1"/>
</dbReference>
<name>A0A4P6JLL3_KTERU</name>
<comment type="similarity">
    <text evidence="1 9">Belongs to the peptidase S11 family.</text>
</comment>
<evidence type="ECO:0000256" key="2">
    <source>
        <dbReference type="ARBA" id="ARBA00022729"/>
    </source>
</evidence>
<dbReference type="InterPro" id="IPR012338">
    <property type="entry name" value="Beta-lactam/transpept-like"/>
</dbReference>
<dbReference type="GO" id="GO:0009252">
    <property type="term" value="P:peptidoglycan biosynthetic process"/>
    <property type="evidence" value="ECO:0007669"/>
    <property type="project" value="UniProtKB-KW"/>
</dbReference>
<dbReference type="OrthoDB" id="7252792at2"/>
<keyword evidence="12" id="KW-0121">Carboxypeptidase</keyword>
<organism evidence="12 13">
    <name type="scientific">Ktedonosporobacter rubrisoli</name>
    <dbReference type="NCBI Taxonomy" id="2509675"/>
    <lineage>
        <taxon>Bacteria</taxon>
        <taxon>Bacillati</taxon>
        <taxon>Chloroflexota</taxon>
        <taxon>Ktedonobacteria</taxon>
        <taxon>Ktedonobacterales</taxon>
        <taxon>Ktedonosporobacteraceae</taxon>
        <taxon>Ktedonosporobacter</taxon>
    </lineage>
</organism>
<evidence type="ECO:0000256" key="9">
    <source>
        <dbReference type="RuleBase" id="RU004016"/>
    </source>
</evidence>
<feature type="region of interest" description="Disordered" evidence="10">
    <location>
        <begin position="48"/>
        <end position="69"/>
    </location>
</feature>
<dbReference type="InterPro" id="IPR018044">
    <property type="entry name" value="Peptidase_S11"/>
</dbReference>
<dbReference type="GO" id="GO:0006508">
    <property type="term" value="P:proteolysis"/>
    <property type="evidence" value="ECO:0007669"/>
    <property type="project" value="InterPro"/>
</dbReference>
<dbReference type="Pfam" id="PF00768">
    <property type="entry name" value="Peptidase_S11"/>
    <property type="match status" value="1"/>
</dbReference>
<dbReference type="SUPFAM" id="SSF56601">
    <property type="entry name" value="beta-lactamase/transpeptidase-like"/>
    <property type="match status" value="1"/>
</dbReference>
<evidence type="ECO:0000313" key="13">
    <source>
        <dbReference type="Proteomes" id="UP000290365"/>
    </source>
</evidence>
<feature type="active site" description="Acyl-ester intermediate" evidence="7">
    <location>
        <position position="104"/>
    </location>
</feature>
<dbReference type="AlphaFoldDB" id="A0A4P6JLL3"/>
<gene>
    <name evidence="12" type="ORF">EPA93_08765</name>
</gene>
<evidence type="ECO:0000256" key="1">
    <source>
        <dbReference type="ARBA" id="ARBA00007164"/>
    </source>
</evidence>
<dbReference type="EMBL" id="CP035758">
    <property type="protein sequence ID" value="QBD76094.1"/>
    <property type="molecule type" value="Genomic_DNA"/>
</dbReference>
<dbReference type="GO" id="GO:0008360">
    <property type="term" value="P:regulation of cell shape"/>
    <property type="evidence" value="ECO:0007669"/>
    <property type="project" value="UniProtKB-KW"/>
</dbReference>
<dbReference type="PANTHER" id="PTHR21581:SF33">
    <property type="entry name" value="D-ALANYL-D-ALANINE CARBOXYPEPTIDASE DACB"/>
    <property type="match status" value="1"/>
</dbReference>
<feature type="active site" description="Proton acceptor" evidence="7">
    <location>
        <position position="107"/>
    </location>
</feature>
<evidence type="ECO:0000256" key="8">
    <source>
        <dbReference type="PIRSR" id="PIRSR618044-2"/>
    </source>
</evidence>
<keyword evidence="6" id="KW-0961">Cell wall biogenesis/degradation</keyword>
<accession>A0A4P6JLL3</accession>
<evidence type="ECO:0000256" key="5">
    <source>
        <dbReference type="ARBA" id="ARBA00022984"/>
    </source>
</evidence>
<evidence type="ECO:0000256" key="4">
    <source>
        <dbReference type="ARBA" id="ARBA00022960"/>
    </source>
</evidence>
<keyword evidence="3" id="KW-0378">Hydrolase</keyword>